<sequence length="386" mass="44324">MIKDFLDRTFYEVEGKLSPLPYAVFISAGNDGTGAIRALERIANGYPFVKVQEPLISRGEVTEADLNGEYVFDYGWADAWHRAGGDYYPKMQISIPFTPATGPRLLTRTDNPEHEQLLLGACMQIARQIEVSSIHITFMQEQQWRSAATAGFLQRMDQQFHWHNGGYEDFDGFLADLASKKRKNIKRERRDALADGIEIEWVTGEHLTEAHWDAFYHFYMDTSNRKWGSAYLNRQFFSQINDVMAEDILLIMAKRDGRYIAGAINFIGGDTLFGRNWGCIEDHRFLHFEVCYYQAIDFAISRGLKKVEAGAQGAHKVARGYLPEPTYSAHWIADASFREAVERFVNDERRYVREDIAHLETRTPFKSSTDLQALRKLSLSEQNKTS</sequence>
<gene>
    <name evidence="1" type="ORF">SPIL2461_LOCUS7088</name>
</gene>
<dbReference type="OrthoDB" id="1946at2759"/>
<dbReference type="Pfam" id="PF04339">
    <property type="entry name" value="FemAB_like"/>
    <property type="match status" value="1"/>
</dbReference>
<keyword evidence="2" id="KW-1185">Reference proteome</keyword>
<organism evidence="1 2">
    <name type="scientific">Symbiodinium pilosum</name>
    <name type="common">Dinoflagellate</name>
    <dbReference type="NCBI Taxonomy" id="2952"/>
    <lineage>
        <taxon>Eukaryota</taxon>
        <taxon>Sar</taxon>
        <taxon>Alveolata</taxon>
        <taxon>Dinophyceae</taxon>
        <taxon>Suessiales</taxon>
        <taxon>Symbiodiniaceae</taxon>
        <taxon>Symbiodinium</taxon>
    </lineage>
</organism>
<dbReference type="AlphaFoldDB" id="A0A812NI56"/>
<evidence type="ECO:0008006" key="3">
    <source>
        <dbReference type="Google" id="ProtNLM"/>
    </source>
</evidence>
<dbReference type="EMBL" id="CAJNIZ010011112">
    <property type="protein sequence ID" value="CAE7312071.1"/>
    <property type="molecule type" value="Genomic_DNA"/>
</dbReference>
<dbReference type="InterPro" id="IPR016181">
    <property type="entry name" value="Acyl_CoA_acyltransferase"/>
</dbReference>
<dbReference type="Proteomes" id="UP000649617">
    <property type="component" value="Unassembled WGS sequence"/>
</dbReference>
<protein>
    <recommendedName>
        <fullName evidence="3">GNAT family N-acetyltransferase</fullName>
    </recommendedName>
</protein>
<proteinExistence type="predicted"/>
<name>A0A812NI56_SYMPI</name>
<dbReference type="SUPFAM" id="SSF52218">
    <property type="entry name" value="Flavoproteins"/>
    <property type="match status" value="1"/>
</dbReference>
<dbReference type="PANTHER" id="PTHR47017:SF1">
    <property type="entry name" value="ACYL-COA"/>
    <property type="match status" value="1"/>
</dbReference>
<dbReference type="SUPFAM" id="SSF55729">
    <property type="entry name" value="Acyl-CoA N-acyltransferases (Nat)"/>
    <property type="match status" value="1"/>
</dbReference>
<dbReference type="InterPro" id="IPR029039">
    <property type="entry name" value="Flavoprotein-like_sf"/>
</dbReference>
<evidence type="ECO:0000313" key="1">
    <source>
        <dbReference type="EMBL" id="CAE7312071.1"/>
    </source>
</evidence>
<accession>A0A812NI56</accession>
<comment type="caution">
    <text evidence="1">The sequence shown here is derived from an EMBL/GenBank/DDBJ whole genome shotgun (WGS) entry which is preliminary data.</text>
</comment>
<dbReference type="PANTHER" id="PTHR47017">
    <property type="entry name" value="ACYL-COA"/>
    <property type="match status" value="1"/>
</dbReference>
<dbReference type="Gene3D" id="3.40.630.30">
    <property type="match status" value="1"/>
</dbReference>
<dbReference type="InterPro" id="IPR007434">
    <property type="entry name" value="FemAB-like"/>
</dbReference>
<evidence type="ECO:0000313" key="2">
    <source>
        <dbReference type="Proteomes" id="UP000649617"/>
    </source>
</evidence>
<reference evidence="1" key="1">
    <citation type="submission" date="2021-02" db="EMBL/GenBank/DDBJ databases">
        <authorList>
            <person name="Dougan E. K."/>
            <person name="Rhodes N."/>
            <person name="Thang M."/>
            <person name="Chan C."/>
        </authorList>
    </citation>
    <scope>NUCLEOTIDE SEQUENCE</scope>
</reference>